<organism evidence="22 23">
    <name type="scientific">Corythaeola cristata</name>
    <name type="common">Great blue turaco</name>
    <dbReference type="NCBI Taxonomy" id="103954"/>
    <lineage>
        <taxon>Eukaryota</taxon>
        <taxon>Metazoa</taxon>
        <taxon>Chordata</taxon>
        <taxon>Craniata</taxon>
        <taxon>Vertebrata</taxon>
        <taxon>Euteleostomi</taxon>
        <taxon>Archelosauria</taxon>
        <taxon>Archosauria</taxon>
        <taxon>Dinosauria</taxon>
        <taxon>Saurischia</taxon>
        <taxon>Theropoda</taxon>
        <taxon>Coelurosauria</taxon>
        <taxon>Aves</taxon>
        <taxon>Neognathae</taxon>
        <taxon>Neoaves</taxon>
        <taxon>Otidimorphae</taxon>
        <taxon>Musophagiformes</taxon>
        <taxon>Musophagidae</taxon>
        <taxon>Corythaeola</taxon>
    </lineage>
</organism>
<dbReference type="Gene3D" id="3.30.200.20">
    <property type="entry name" value="Phosphorylase Kinase, domain 1"/>
    <property type="match status" value="1"/>
</dbReference>
<reference evidence="22" key="1">
    <citation type="submission" date="2019-09" db="EMBL/GenBank/DDBJ databases">
        <title>Bird 10,000 Genomes (B10K) Project - Family phase.</title>
        <authorList>
            <person name="Zhang G."/>
        </authorList>
    </citation>
    <scope>NUCLEOTIDE SEQUENCE</scope>
    <source>
        <strain evidence="22">B10K-CU-031-40</strain>
    </source>
</reference>
<dbReference type="PROSITE" id="PS00108">
    <property type="entry name" value="PROTEIN_KINASE_ST"/>
    <property type="match status" value="1"/>
</dbReference>
<feature type="domain" description="Protein kinase" evidence="21">
    <location>
        <begin position="159"/>
        <end position="566"/>
    </location>
</feature>
<dbReference type="CDD" id="cd14049">
    <property type="entry name" value="STKc_EIF2AK1_HRI"/>
    <property type="match status" value="1"/>
</dbReference>
<evidence type="ECO:0000259" key="21">
    <source>
        <dbReference type="PROSITE" id="PS50011"/>
    </source>
</evidence>
<dbReference type="InterPro" id="IPR008271">
    <property type="entry name" value="Ser/Thr_kinase_AS"/>
</dbReference>
<dbReference type="GO" id="GO:0004694">
    <property type="term" value="F:eukaryotic translation initiation factor 2alpha kinase activity"/>
    <property type="evidence" value="ECO:0007669"/>
    <property type="project" value="TreeGrafter"/>
</dbReference>
<evidence type="ECO:0000256" key="19">
    <source>
        <dbReference type="SAM" id="Coils"/>
    </source>
</evidence>
<keyword evidence="10" id="KW-1015">Disulfide bond</keyword>
<keyword evidence="6" id="KW-0547">Nucleotide-binding</keyword>
<keyword evidence="5" id="KW-0677">Repeat</keyword>
<evidence type="ECO:0000256" key="15">
    <source>
        <dbReference type="ARBA" id="ARBA00042914"/>
    </source>
</evidence>
<dbReference type="GO" id="GO:0005737">
    <property type="term" value="C:cytoplasm"/>
    <property type="evidence" value="ECO:0007669"/>
    <property type="project" value="TreeGrafter"/>
</dbReference>
<evidence type="ECO:0000256" key="4">
    <source>
        <dbReference type="ARBA" id="ARBA00022679"/>
    </source>
</evidence>
<comment type="similarity">
    <text evidence="12">Belongs to the protein kinase superfamily. Ser/Thr protein kinase family. GCN2 subfamily.</text>
</comment>
<evidence type="ECO:0000256" key="5">
    <source>
        <dbReference type="ARBA" id="ARBA00022737"/>
    </source>
</evidence>
<proteinExistence type="inferred from homology"/>
<dbReference type="PANTHER" id="PTHR11042">
    <property type="entry name" value="EUKARYOTIC TRANSLATION INITIATION FACTOR 2-ALPHA KINASE EIF2-ALPHA KINASE -RELATED"/>
    <property type="match status" value="1"/>
</dbReference>
<dbReference type="EC" id="2.7.11.1" evidence="1"/>
<dbReference type="SUPFAM" id="SSF56112">
    <property type="entry name" value="Protein kinase-like (PK-like)"/>
    <property type="match status" value="1"/>
</dbReference>
<keyword evidence="2" id="KW-0723">Serine/threonine-protein kinase</keyword>
<dbReference type="Proteomes" id="UP000621168">
    <property type="component" value="Unassembled WGS sequence"/>
</dbReference>
<name>A0A851LDR7_CORCR</name>
<evidence type="ECO:0000256" key="17">
    <source>
        <dbReference type="ARBA" id="ARBA00048659"/>
    </source>
</evidence>
<evidence type="ECO:0000256" key="14">
    <source>
        <dbReference type="ARBA" id="ARBA00042456"/>
    </source>
</evidence>
<evidence type="ECO:0000256" key="8">
    <source>
        <dbReference type="ARBA" id="ARBA00022840"/>
    </source>
</evidence>
<dbReference type="Gene3D" id="1.10.510.10">
    <property type="entry name" value="Transferase(Phosphotransferase) domain 1"/>
    <property type="match status" value="1"/>
</dbReference>
<accession>A0A851LDR7</accession>
<evidence type="ECO:0000256" key="18">
    <source>
        <dbReference type="ARBA" id="ARBA00048977"/>
    </source>
</evidence>
<comment type="catalytic activity">
    <reaction evidence="18">
        <text>L-seryl-[protein] + ATP = O-phospho-L-seryl-[protein] + ADP + H(+)</text>
        <dbReference type="Rhea" id="RHEA:17989"/>
        <dbReference type="Rhea" id="RHEA-COMP:9863"/>
        <dbReference type="Rhea" id="RHEA-COMP:11604"/>
        <dbReference type="ChEBI" id="CHEBI:15378"/>
        <dbReference type="ChEBI" id="CHEBI:29999"/>
        <dbReference type="ChEBI" id="CHEBI:30616"/>
        <dbReference type="ChEBI" id="CHEBI:83421"/>
        <dbReference type="ChEBI" id="CHEBI:456216"/>
        <dbReference type="EC" id="2.7.11.1"/>
    </reaction>
    <physiologicalReaction direction="left-to-right" evidence="18">
        <dbReference type="Rhea" id="RHEA:17990"/>
    </physiologicalReaction>
</comment>
<dbReference type="AlphaFoldDB" id="A0A851LDR7"/>
<gene>
    <name evidence="22" type="primary">Eif2ak1</name>
    <name evidence="22" type="ORF">CORCRI_R04128</name>
</gene>
<evidence type="ECO:0000256" key="2">
    <source>
        <dbReference type="ARBA" id="ARBA00022527"/>
    </source>
</evidence>
<sequence>MSGGRFPPRVRAPRVPPPAIDFPEESPEPRFDESDVPAELRVANGSQKFVNFTSTIQNQLLLVSLLEHLCHMYTHNPVHSRCLFRILRQAFTRTGLLSPFAFCDEFSTVRLQHNRAITELMKAANRQILNGVSFVNLTFLIREKEVLFEAQTSRYLNEFDEVARLGKGGYGKVLREVKVLAGLQHPNIVGYHTAWIEQVQTVRPKGKYSILLDETIMELQPLALEQESGNNHCHIQTVESSSSIIFADLTSQGKKSCDSTSLRNLKSELVQNMDLRSDFINSNSKECMKPNECELSIELQEDSVSSVSSRSTDVKNHSAWGPHSSLDQDASIGSKSCTEESSKNDVALCGEFEVEYHLMLHIQMQLCEISLWDWIVARNKRCNERTEETSSPYHLVDVYWTMKIFQELLEGICYIHSMGVMHRDIKPRNIFLHGSDHHVKIGDFGLACKDLLWDDADHWFKTERINGLTHTSGVGTCLYASPEQLQGSHYDFKSDMYSMGVILLELFQPFGTEMERMEVLTRLRNGEIPHTFYKKWPIQAKYVKLLTSQISTERPTAAQLRESELFHTTEHVISNLQQKVRQQEEEIEKLRERIRLLSEEQDEHRRLGSPV</sequence>
<feature type="region of interest" description="Disordered" evidence="20">
    <location>
        <begin position="313"/>
        <end position="337"/>
    </location>
</feature>
<evidence type="ECO:0000256" key="1">
    <source>
        <dbReference type="ARBA" id="ARBA00012513"/>
    </source>
</evidence>
<protein>
    <recommendedName>
        <fullName evidence="13">Eukaryotic translation initiation factor 2-alpha kinase 1</fullName>
        <ecNumber evidence="1">2.7.11.1</ecNumber>
    </recommendedName>
    <alternativeName>
        <fullName evidence="15">Heme-regulated eukaryotic initiation factor eIF-2-alpha kinase</fullName>
    </alternativeName>
    <alternativeName>
        <fullName evidence="14">Hemin-sensitive initiation factor 2-alpha kinase</fullName>
    </alternativeName>
</protein>
<evidence type="ECO:0000313" key="22">
    <source>
        <dbReference type="EMBL" id="NXC13887.1"/>
    </source>
</evidence>
<dbReference type="Pfam" id="PF22949">
    <property type="entry name" value="HRI2_3H"/>
    <property type="match status" value="1"/>
</dbReference>
<dbReference type="InterPro" id="IPR000719">
    <property type="entry name" value="Prot_kinase_dom"/>
</dbReference>
<evidence type="ECO:0000256" key="6">
    <source>
        <dbReference type="ARBA" id="ARBA00022741"/>
    </source>
</evidence>
<dbReference type="InterPro" id="IPR054521">
    <property type="entry name" value="HRI2_3H"/>
</dbReference>
<feature type="non-terminal residue" evidence="22">
    <location>
        <position position="611"/>
    </location>
</feature>
<comment type="caution">
    <text evidence="22">The sequence shown here is derived from an EMBL/GenBank/DDBJ whole genome shotgun (WGS) entry which is preliminary data.</text>
</comment>
<keyword evidence="19" id="KW-0175">Coiled coil</keyword>
<dbReference type="InterPro" id="IPR011009">
    <property type="entry name" value="Kinase-like_dom_sf"/>
</dbReference>
<dbReference type="EMBL" id="WBMX01000514">
    <property type="protein sequence ID" value="NXC13887.1"/>
    <property type="molecule type" value="Genomic_DNA"/>
</dbReference>
<feature type="non-terminal residue" evidence="22">
    <location>
        <position position="1"/>
    </location>
</feature>
<evidence type="ECO:0000256" key="13">
    <source>
        <dbReference type="ARBA" id="ARBA00040433"/>
    </source>
</evidence>
<keyword evidence="23" id="KW-1185">Reference proteome</keyword>
<keyword evidence="3" id="KW-0597">Phosphoprotein</keyword>
<keyword evidence="4" id="KW-0808">Transferase</keyword>
<dbReference type="OrthoDB" id="1405469at2759"/>
<keyword evidence="8" id="KW-0067">ATP-binding</keyword>
<evidence type="ECO:0000256" key="10">
    <source>
        <dbReference type="ARBA" id="ARBA00023157"/>
    </source>
</evidence>
<feature type="coiled-coil region" evidence="19">
    <location>
        <begin position="566"/>
        <end position="607"/>
    </location>
</feature>
<evidence type="ECO:0000256" key="20">
    <source>
        <dbReference type="SAM" id="MobiDB-lite"/>
    </source>
</evidence>
<evidence type="ECO:0000256" key="3">
    <source>
        <dbReference type="ARBA" id="ARBA00022553"/>
    </source>
</evidence>
<evidence type="ECO:0000256" key="16">
    <source>
        <dbReference type="ARBA" id="ARBA00046654"/>
    </source>
</evidence>
<dbReference type="GO" id="GO:0005524">
    <property type="term" value="F:ATP binding"/>
    <property type="evidence" value="ECO:0007669"/>
    <property type="project" value="UniProtKB-KW"/>
</dbReference>
<feature type="compositionally biased region" description="Polar residues" evidence="20">
    <location>
        <begin position="325"/>
        <end position="336"/>
    </location>
</feature>
<dbReference type="SMART" id="SM00220">
    <property type="entry name" value="S_TKc"/>
    <property type="match status" value="1"/>
</dbReference>
<evidence type="ECO:0000256" key="11">
    <source>
        <dbReference type="ARBA" id="ARBA00023193"/>
    </source>
</evidence>
<dbReference type="GO" id="GO:0005634">
    <property type="term" value="C:nucleus"/>
    <property type="evidence" value="ECO:0007669"/>
    <property type="project" value="TreeGrafter"/>
</dbReference>
<dbReference type="FunFam" id="1.10.510.10:FF:000375">
    <property type="entry name" value="Putative eukaryotic translation initiation factor 2-alpha kinase 1"/>
    <property type="match status" value="1"/>
</dbReference>
<comment type="subunit">
    <text evidence="16">Synthesized in an inactive form that binds to the N-terminal domain of CDC37. Has to be associated with a multiprotein complex containing Hsp90, CDC37 and PPP5C for maturation and activation by autophosphorylation. The phosphatase PPP5C modulates this activation. Homodimer; homodimerizes in presence of heme, forming a disulfide-linked inactive homodimer. Interacts with DELE1; binds both to full-length DELE1 and processed form of DELE1 (S-DELE1) in response to stress, leading to activate its protein kinase activity and trigger the integrated stress response (ISR).</text>
</comment>
<keyword evidence="11" id="KW-0652">Protein synthesis inhibitor</keyword>
<evidence type="ECO:0000256" key="12">
    <source>
        <dbReference type="ARBA" id="ARBA00037982"/>
    </source>
</evidence>
<dbReference type="PROSITE" id="PS50011">
    <property type="entry name" value="PROTEIN_KINASE_DOM"/>
    <property type="match status" value="1"/>
</dbReference>
<dbReference type="Pfam" id="PF00069">
    <property type="entry name" value="Pkinase"/>
    <property type="match status" value="1"/>
</dbReference>
<keyword evidence="7 22" id="KW-0418">Kinase</keyword>
<evidence type="ECO:0000256" key="9">
    <source>
        <dbReference type="ARBA" id="ARBA00022843"/>
    </source>
</evidence>
<evidence type="ECO:0000313" key="23">
    <source>
        <dbReference type="Proteomes" id="UP000621168"/>
    </source>
</evidence>
<comment type="catalytic activity">
    <reaction evidence="17">
        <text>L-threonyl-[protein] + ATP = O-phospho-L-threonyl-[protein] + ADP + H(+)</text>
        <dbReference type="Rhea" id="RHEA:46608"/>
        <dbReference type="Rhea" id="RHEA-COMP:11060"/>
        <dbReference type="Rhea" id="RHEA-COMP:11605"/>
        <dbReference type="ChEBI" id="CHEBI:15378"/>
        <dbReference type="ChEBI" id="CHEBI:30013"/>
        <dbReference type="ChEBI" id="CHEBI:30616"/>
        <dbReference type="ChEBI" id="CHEBI:61977"/>
        <dbReference type="ChEBI" id="CHEBI:456216"/>
        <dbReference type="EC" id="2.7.11.1"/>
    </reaction>
    <physiologicalReaction direction="left-to-right" evidence="17">
        <dbReference type="Rhea" id="RHEA:46609"/>
    </physiologicalReaction>
</comment>
<keyword evidence="9" id="KW-0832">Ubl conjugation</keyword>
<dbReference type="GO" id="GO:0017148">
    <property type="term" value="P:negative regulation of translation"/>
    <property type="evidence" value="ECO:0007669"/>
    <property type="project" value="UniProtKB-KW"/>
</dbReference>
<evidence type="ECO:0000256" key="7">
    <source>
        <dbReference type="ARBA" id="ARBA00022777"/>
    </source>
</evidence>
<feature type="region of interest" description="Disordered" evidence="20">
    <location>
        <begin position="1"/>
        <end position="35"/>
    </location>
</feature>
<dbReference type="PANTHER" id="PTHR11042:SF160">
    <property type="entry name" value="EUKARYOTIC TRANSLATION INITIATION FACTOR 2-ALPHA KINASE 1"/>
    <property type="match status" value="1"/>
</dbReference>
<dbReference type="InterPro" id="IPR050339">
    <property type="entry name" value="CC_SR_Kinase"/>
</dbReference>